<evidence type="ECO:0000256" key="11">
    <source>
        <dbReference type="ARBA" id="ARBA00023306"/>
    </source>
</evidence>
<keyword evidence="12 14" id="KW-0961">Cell wall biogenesis/degradation</keyword>
<dbReference type="Gene3D" id="3.40.1190.10">
    <property type="entry name" value="Mur-like, catalytic domain"/>
    <property type="match status" value="1"/>
</dbReference>
<comment type="function">
    <text evidence="14">Cell wall formation.</text>
</comment>
<evidence type="ECO:0000256" key="13">
    <source>
        <dbReference type="ARBA" id="ARBA00047833"/>
    </source>
</evidence>
<evidence type="ECO:0000256" key="6">
    <source>
        <dbReference type="ARBA" id="ARBA00022618"/>
    </source>
</evidence>
<dbReference type="PANTHER" id="PTHR43445">
    <property type="entry name" value="UDP-N-ACETYLMURAMATE--L-ALANINE LIGASE-RELATED"/>
    <property type="match status" value="1"/>
</dbReference>
<dbReference type="InterPro" id="IPR050061">
    <property type="entry name" value="MurCDEF_pg_biosynth"/>
</dbReference>
<accession>A0ABW0HNH8</accession>
<feature type="domain" description="Mur ligase N-terminal catalytic" evidence="15">
    <location>
        <begin position="6"/>
        <end position="103"/>
    </location>
</feature>
<comment type="catalytic activity">
    <reaction evidence="13 14">
        <text>UDP-N-acetyl-alpha-D-muramate + L-alanine + ATP = UDP-N-acetyl-alpha-D-muramoyl-L-alanine + ADP + phosphate + H(+)</text>
        <dbReference type="Rhea" id="RHEA:23372"/>
        <dbReference type="ChEBI" id="CHEBI:15378"/>
        <dbReference type="ChEBI" id="CHEBI:30616"/>
        <dbReference type="ChEBI" id="CHEBI:43474"/>
        <dbReference type="ChEBI" id="CHEBI:57972"/>
        <dbReference type="ChEBI" id="CHEBI:70757"/>
        <dbReference type="ChEBI" id="CHEBI:83898"/>
        <dbReference type="ChEBI" id="CHEBI:456216"/>
        <dbReference type="EC" id="6.3.2.8"/>
    </reaction>
</comment>
<evidence type="ECO:0000259" key="16">
    <source>
        <dbReference type="Pfam" id="PF02875"/>
    </source>
</evidence>
<sequence>MRTAEHVHFIGIGGYGMSAIARVMLEMGYQVSGSDVVGQELTDKLAAKGAQIYIGHEPEHVRGADLVVYSTALSKDNVERQEAEQLNIPILHRAQMLARLLNARNGIAVAGAHGKTTTSSMIALVMESCGLDPTYIIGGEIVNVGTNAKAGKGNYVVAEADESDGSFLQYEAAIGVVTNIEADHLENYDGDFGKLKQAYVSFLGNTKADGCAVVCVDDDNVRELIPQVQGRRLVTFGVDSADAEYRATDIELGDRCATFAVYRGGESLGSVTLSVPGRHNVYNALATVIVCLEAGVPFAAIAEAIREFRGAKRRFQVLGEVKDMLVVDDYAHHPTEIQATIQAAKATGKRIIAVFQPQRYTRTYFLLDAFSRAFADADEVIITDIYSPAGEQRIEGINSRKLVELIAQNSNPNVAYVPTKEEVRDLLADKIAPGDLVLTMGAGDIWKTAVELSRILRERD</sequence>
<keyword evidence="19" id="KW-1185">Reference proteome</keyword>
<keyword evidence="4 14" id="KW-0963">Cytoplasm</keyword>
<evidence type="ECO:0000256" key="8">
    <source>
        <dbReference type="ARBA" id="ARBA00022840"/>
    </source>
</evidence>
<evidence type="ECO:0000256" key="2">
    <source>
        <dbReference type="ARBA" id="ARBA00004752"/>
    </source>
</evidence>
<feature type="domain" description="Mur ligase central" evidence="17">
    <location>
        <begin position="109"/>
        <end position="290"/>
    </location>
</feature>
<feature type="binding site" evidence="14">
    <location>
        <begin position="111"/>
        <end position="117"/>
    </location>
    <ligand>
        <name>ATP</name>
        <dbReference type="ChEBI" id="CHEBI:30616"/>
    </ligand>
</feature>
<dbReference type="Pfam" id="PF08245">
    <property type="entry name" value="Mur_ligase_M"/>
    <property type="match status" value="1"/>
</dbReference>
<dbReference type="InterPro" id="IPR036615">
    <property type="entry name" value="Mur_ligase_C_dom_sf"/>
</dbReference>
<evidence type="ECO:0000259" key="15">
    <source>
        <dbReference type="Pfam" id="PF01225"/>
    </source>
</evidence>
<evidence type="ECO:0000256" key="7">
    <source>
        <dbReference type="ARBA" id="ARBA00022741"/>
    </source>
</evidence>
<dbReference type="SUPFAM" id="SSF53244">
    <property type="entry name" value="MurD-like peptide ligases, peptide-binding domain"/>
    <property type="match status" value="1"/>
</dbReference>
<evidence type="ECO:0000259" key="17">
    <source>
        <dbReference type="Pfam" id="PF08245"/>
    </source>
</evidence>
<keyword evidence="8 14" id="KW-0067">ATP-binding</keyword>
<evidence type="ECO:0000256" key="14">
    <source>
        <dbReference type="HAMAP-Rule" id="MF_00046"/>
    </source>
</evidence>
<dbReference type="InterPro" id="IPR036565">
    <property type="entry name" value="Mur-like_cat_sf"/>
</dbReference>
<dbReference type="Pfam" id="PF01225">
    <property type="entry name" value="Mur_ligase"/>
    <property type="match status" value="1"/>
</dbReference>
<keyword evidence="9 14" id="KW-0133">Cell shape</keyword>
<name>A0ABW0HNH8_9BACL</name>
<keyword evidence="5 14" id="KW-0436">Ligase</keyword>
<dbReference type="InterPro" id="IPR000713">
    <property type="entry name" value="Mur_ligase_N"/>
</dbReference>
<feature type="domain" description="Mur ligase C-terminal" evidence="16">
    <location>
        <begin position="313"/>
        <end position="443"/>
    </location>
</feature>
<comment type="pathway">
    <text evidence="2 14">Cell wall biogenesis; peptidoglycan biosynthesis.</text>
</comment>
<dbReference type="InterPro" id="IPR013221">
    <property type="entry name" value="Mur_ligase_cen"/>
</dbReference>
<keyword evidence="10 14" id="KW-0573">Peptidoglycan synthesis</keyword>
<evidence type="ECO:0000256" key="5">
    <source>
        <dbReference type="ARBA" id="ARBA00022598"/>
    </source>
</evidence>
<comment type="similarity">
    <text evidence="14">Belongs to the MurCDEF family.</text>
</comment>
<keyword evidence="6 14" id="KW-0132">Cell division</keyword>
<dbReference type="GO" id="GO:0008763">
    <property type="term" value="F:UDP-N-acetylmuramate-L-alanine ligase activity"/>
    <property type="evidence" value="ECO:0007669"/>
    <property type="project" value="UniProtKB-EC"/>
</dbReference>
<comment type="caution">
    <text evidence="18">The sequence shown here is derived from an EMBL/GenBank/DDBJ whole genome shotgun (WGS) entry which is preliminary data.</text>
</comment>
<evidence type="ECO:0000256" key="4">
    <source>
        <dbReference type="ARBA" id="ARBA00022490"/>
    </source>
</evidence>
<evidence type="ECO:0000313" key="19">
    <source>
        <dbReference type="Proteomes" id="UP001596113"/>
    </source>
</evidence>
<dbReference type="EMBL" id="JBHSMI010000009">
    <property type="protein sequence ID" value="MFC5402094.1"/>
    <property type="molecule type" value="Genomic_DNA"/>
</dbReference>
<evidence type="ECO:0000256" key="10">
    <source>
        <dbReference type="ARBA" id="ARBA00022984"/>
    </source>
</evidence>
<dbReference type="HAMAP" id="MF_00046">
    <property type="entry name" value="MurC"/>
    <property type="match status" value="1"/>
</dbReference>
<dbReference type="Proteomes" id="UP001596113">
    <property type="component" value="Unassembled WGS sequence"/>
</dbReference>
<evidence type="ECO:0000256" key="1">
    <source>
        <dbReference type="ARBA" id="ARBA00004496"/>
    </source>
</evidence>
<dbReference type="Gene3D" id="3.40.50.720">
    <property type="entry name" value="NAD(P)-binding Rossmann-like Domain"/>
    <property type="match status" value="1"/>
</dbReference>
<keyword evidence="11 14" id="KW-0131">Cell cycle</keyword>
<dbReference type="NCBIfam" id="TIGR01082">
    <property type="entry name" value="murC"/>
    <property type="match status" value="1"/>
</dbReference>
<dbReference type="SUPFAM" id="SSF51984">
    <property type="entry name" value="MurCD N-terminal domain"/>
    <property type="match status" value="1"/>
</dbReference>
<comment type="subcellular location">
    <subcellularLocation>
        <location evidence="1 14">Cytoplasm</location>
    </subcellularLocation>
</comment>
<evidence type="ECO:0000256" key="12">
    <source>
        <dbReference type="ARBA" id="ARBA00023316"/>
    </source>
</evidence>
<gene>
    <name evidence="14 18" type="primary">murC</name>
    <name evidence="18" type="ORF">ACFPOF_05025</name>
</gene>
<protein>
    <recommendedName>
        <fullName evidence="3 14">UDP-N-acetylmuramate--L-alanine ligase</fullName>
        <ecNumber evidence="3 14">6.3.2.8</ecNumber>
    </recommendedName>
    <alternativeName>
        <fullName evidence="14">UDP-N-acetylmuramoyl-L-alanine synthetase</fullName>
    </alternativeName>
</protein>
<evidence type="ECO:0000256" key="3">
    <source>
        <dbReference type="ARBA" id="ARBA00012211"/>
    </source>
</evidence>
<reference evidence="19" key="1">
    <citation type="journal article" date="2019" name="Int. J. Syst. Evol. Microbiol.">
        <title>The Global Catalogue of Microorganisms (GCM) 10K type strain sequencing project: providing services to taxonomists for standard genome sequencing and annotation.</title>
        <authorList>
            <consortium name="The Broad Institute Genomics Platform"/>
            <consortium name="The Broad Institute Genome Sequencing Center for Infectious Disease"/>
            <person name="Wu L."/>
            <person name="Ma J."/>
        </authorList>
    </citation>
    <scope>NUCLEOTIDE SEQUENCE [LARGE SCALE GENOMIC DNA]</scope>
    <source>
        <strain evidence="19">CGMCC 1.18575</strain>
    </source>
</reference>
<dbReference type="InterPro" id="IPR005758">
    <property type="entry name" value="UDP-N-AcMur_Ala_ligase_MurC"/>
</dbReference>
<dbReference type="PANTHER" id="PTHR43445:SF3">
    <property type="entry name" value="UDP-N-ACETYLMURAMATE--L-ALANINE LIGASE"/>
    <property type="match status" value="1"/>
</dbReference>
<keyword evidence="7 14" id="KW-0547">Nucleotide-binding</keyword>
<dbReference type="RefSeq" id="WP_378130216.1">
    <property type="nucleotide sequence ID" value="NZ_JBHSMI010000009.1"/>
</dbReference>
<organism evidence="18 19">
    <name type="scientific">Cohnella soli</name>
    <dbReference type="NCBI Taxonomy" id="425005"/>
    <lineage>
        <taxon>Bacteria</taxon>
        <taxon>Bacillati</taxon>
        <taxon>Bacillota</taxon>
        <taxon>Bacilli</taxon>
        <taxon>Bacillales</taxon>
        <taxon>Paenibacillaceae</taxon>
        <taxon>Cohnella</taxon>
    </lineage>
</organism>
<dbReference type="SUPFAM" id="SSF53623">
    <property type="entry name" value="MurD-like peptide ligases, catalytic domain"/>
    <property type="match status" value="1"/>
</dbReference>
<dbReference type="EC" id="6.3.2.8" evidence="3 14"/>
<dbReference type="Gene3D" id="3.90.190.20">
    <property type="entry name" value="Mur ligase, C-terminal domain"/>
    <property type="match status" value="1"/>
</dbReference>
<dbReference type="InterPro" id="IPR004101">
    <property type="entry name" value="Mur_ligase_C"/>
</dbReference>
<evidence type="ECO:0000256" key="9">
    <source>
        <dbReference type="ARBA" id="ARBA00022960"/>
    </source>
</evidence>
<dbReference type="Pfam" id="PF02875">
    <property type="entry name" value="Mur_ligase_C"/>
    <property type="match status" value="1"/>
</dbReference>
<proteinExistence type="inferred from homology"/>
<evidence type="ECO:0000313" key="18">
    <source>
        <dbReference type="EMBL" id="MFC5402094.1"/>
    </source>
</evidence>